<dbReference type="InterPro" id="IPR044005">
    <property type="entry name" value="DZR_2"/>
</dbReference>
<dbReference type="SUPFAM" id="SSF53271">
    <property type="entry name" value="PRTase-like"/>
    <property type="match status" value="1"/>
</dbReference>
<name>R4YJW6_OLEAN</name>
<dbReference type="Gene3D" id="3.40.50.2020">
    <property type="match status" value="1"/>
</dbReference>
<comment type="similarity">
    <text evidence="1">Belongs to the ComF/GntX family.</text>
</comment>
<dbReference type="HOGENOM" id="CLU_054549_0_0_6"/>
<evidence type="ECO:0000313" key="5">
    <source>
        <dbReference type="Proteomes" id="UP000032749"/>
    </source>
</evidence>
<dbReference type="OrthoDB" id="9793412at2"/>
<keyword evidence="5" id="KW-1185">Reference proteome</keyword>
<dbReference type="InterPro" id="IPR000836">
    <property type="entry name" value="PRTase_dom"/>
</dbReference>
<dbReference type="Pfam" id="PF00156">
    <property type="entry name" value="Pribosyltran"/>
    <property type="match status" value="1"/>
</dbReference>
<evidence type="ECO:0000313" key="4">
    <source>
        <dbReference type="EMBL" id="CCK74562.1"/>
    </source>
</evidence>
<dbReference type="EMBL" id="FO203512">
    <property type="protein sequence ID" value="CCK74562.1"/>
    <property type="molecule type" value="Genomic_DNA"/>
</dbReference>
<dbReference type="PANTHER" id="PTHR47505:SF1">
    <property type="entry name" value="DNA UTILIZATION PROTEIN YHGH"/>
    <property type="match status" value="1"/>
</dbReference>
<reference evidence="4 5" key="1">
    <citation type="journal article" date="2013" name="Nat. Commun.">
        <title>Genome sequence and functional genomic analysis of the oil-degrading bacterium Oleispira antarctica.</title>
        <authorList>
            <person name="Kube M."/>
            <person name="Chernikova T.N."/>
            <person name="Al-Ramahi Y."/>
            <person name="Beloqui A."/>
            <person name="Lopez-Cortez N."/>
            <person name="Guazzaroni M.E."/>
            <person name="Heipieper H.J."/>
            <person name="Klages S."/>
            <person name="Kotsyurbenko O.R."/>
            <person name="Langer I."/>
            <person name="Nechitaylo T.Y."/>
            <person name="Lunsdorf H."/>
            <person name="Fernandez M."/>
            <person name="Juarez S."/>
            <person name="Ciordia S."/>
            <person name="Singer A."/>
            <person name="Kagan O."/>
            <person name="Egorova O."/>
            <person name="Petit P.A."/>
            <person name="Stogios P."/>
            <person name="Kim Y."/>
            <person name="Tchigvintsev A."/>
            <person name="Flick R."/>
            <person name="Denaro R."/>
            <person name="Genovese M."/>
            <person name="Albar J.P."/>
            <person name="Reva O.N."/>
            <person name="Martinez-Gomariz M."/>
            <person name="Tran H."/>
            <person name="Ferrer M."/>
            <person name="Savchenko A."/>
            <person name="Yakunin A.F."/>
            <person name="Yakimov M.M."/>
            <person name="Golyshina O.V."/>
            <person name="Reinhardt R."/>
            <person name="Golyshin P.N."/>
        </authorList>
    </citation>
    <scope>NUCLEOTIDE SEQUENCE [LARGE SCALE GENOMIC DNA]</scope>
</reference>
<evidence type="ECO:0000256" key="1">
    <source>
        <dbReference type="ARBA" id="ARBA00008007"/>
    </source>
</evidence>
<protein>
    <submittedName>
        <fullName evidence="4">Competence protein ComF</fullName>
    </submittedName>
</protein>
<dbReference type="InterPro" id="IPR029057">
    <property type="entry name" value="PRTase-like"/>
</dbReference>
<sequence>MDWSTWIEKKVYSRLKFALPEFSNKTCELCLEKHNAAGFICSDCEDTLPHVKHCCQICAIALPNQGYCGQCLHKKPAFDYSHSSFTYATPIDTWLQRLKSNRRTEWAHKLASLMILKQPDSLDSVDAFTFVPSTRWSLMKRGFNPAELITRELGRALNKPVISQLAMRSHSSEQKELNRHQRINNVGLHFHPTRKVLNGEHIMLIDDVMTTGSTAHSMALILKDAGASRVGVWCLARTPKH</sequence>
<organism evidence="4 5">
    <name type="scientific">Oleispira antarctica RB-8</name>
    <dbReference type="NCBI Taxonomy" id="698738"/>
    <lineage>
        <taxon>Bacteria</taxon>
        <taxon>Pseudomonadati</taxon>
        <taxon>Pseudomonadota</taxon>
        <taxon>Gammaproteobacteria</taxon>
        <taxon>Oceanospirillales</taxon>
        <taxon>Oceanospirillaceae</taxon>
        <taxon>Oleispira</taxon>
    </lineage>
</organism>
<proteinExistence type="inferred from homology"/>
<dbReference type="PATRIC" id="fig|698738.3.peg.400"/>
<evidence type="ECO:0000259" key="3">
    <source>
        <dbReference type="Pfam" id="PF18912"/>
    </source>
</evidence>
<dbReference type="Proteomes" id="UP000032749">
    <property type="component" value="Chromosome"/>
</dbReference>
<dbReference type="CDD" id="cd06223">
    <property type="entry name" value="PRTases_typeI"/>
    <property type="match status" value="1"/>
</dbReference>
<evidence type="ECO:0000259" key="2">
    <source>
        <dbReference type="Pfam" id="PF00156"/>
    </source>
</evidence>
<feature type="domain" description="Phosphoribosyltransferase" evidence="2">
    <location>
        <begin position="139"/>
        <end position="239"/>
    </location>
</feature>
<accession>R4YJW6</accession>
<dbReference type="Pfam" id="PF18912">
    <property type="entry name" value="DZR_2"/>
    <property type="match status" value="1"/>
</dbReference>
<gene>
    <name evidence="4" type="primary">comF</name>
    <name evidence="4" type="ORF">OLEAN_C03860</name>
</gene>
<dbReference type="PANTHER" id="PTHR47505">
    <property type="entry name" value="DNA UTILIZATION PROTEIN YHGH"/>
    <property type="match status" value="1"/>
</dbReference>
<dbReference type="KEGG" id="oai:OLEAN_C03860"/>
<dbReference type="InterPro" id="IPR051910">
    <property type="entry name" value="ComF/GntX_DNA_util-trans"/>
</dbReference>
<dbReference type="STRING" id="698738.OLEAN_C03860"/>
<feature type="domain" description="Double zinc ribbon" evidence="3">
    <location>
        <begin position="25"/>
        <end position="72"/>
    </location>
</feature>
<dbReference type="AlphaFoldDB" id="R4YJW6"/>